<feature type="region of interest" description="Disordered" evidence="1">
    <location>
        <begin position="1"/>
        <end position="51"/>
    </location>
</feature>
<gene>
    <name evidence="2" type="ORF">DB32_001656</name>
</gene>
<dbReference type="AlphaFoldDB" id="A0A0F6YGC3"/>
<dbReference type="STRING" id="927083.DB32_001656"/>
<organism evidence="2 3">
    <name type="scientific">Sandaracinus amylolyticus</name>
    <dbReference type="NCBI Taxonomy" id="927083"/>
    <lineage>
        <taxon>Bacteria</taxon>
        <taxon>Pseudomonadati</taxon>
        <taxon>Myxococcota</taxon>
        <taxon>Polyangia</taxon>
        <taxon>Polyangiales</taxon>
        <taxon>Sandaracinaceae</taxon>
        <taxon>Sandaracinus</taxon>
    </lineage>
</organism>
<name>A0A0F6YGC3_9BACT</name>
<keyword evidence="3" id="KW-1185">Reference proteome</keyword>
<dbReference type="Proteomes" id="UP000034883">
    <property type="component" value="Chromosome"/>
</dbReference>
<protein>
    <submittedName>
        <fullName evidence="2">Uncharacterized protein</fullName>
    </submittedName>
</protein>
<dbReference type="KEGG" id="samy:DB32_001656"/>
<dbReference type="EMBL" id="CP011125">
    <property type="protein sequence ID" value="AKF04507.1"/>
    <property type="molecule type" value="Genomic_DNA"/>
</dbReference>
<proteinExistence type="predicted"/>
<evidence type="ECO:0000313" key="2">
    <source>
        <dbReference type="EMBL" id="AKF04507.1"/>
    </source>
</evidence>
<accession>A0A0F6YGC3</accession>
<sequence>MTPCASAARRDRGSRPLATTHAREPSARSQARRAAARASQSSGARRDTTCGEGERNVMKNYWWVLAITLALPLLAGCEDRRGTGMGMGEEEEEVEVEKPSGGVEYEEDVEEYDVEREPGGGL</sequence>
<feature type="region of interest" description="Disordered" evidence="1">
    <location>
        <begin position="81"/>
        <end position="122"/>
    </location>
</feature>
<reference evidence="2 3" key="1">
    <citation type="submission" date="2015-03" db="EMBL/GenBank/DDBJ databases">
        <title>Genome assembly of Sandaracinus amylolyticus DSM 53668.</title>
        <authorList>
            <person name="Sharma G."/>
            <person name="Subramanian S."/>
        </authorList>
    </citation>
    <scope>NUCLEOTIDE SEQUENCE [LARGE SCALE GENOMIC DNA]</scope>
    <source>
        <strain evidence="2 3">DSM 53668</strain>
    </source>
</reference>
<evidence type="ECO:0000313" key="3">
    <source>
        <dbReference type="Proteomes" id="UP000034883"/>
    </source>
</evidence>
<evidence type="ECO:0000256" key="1">
    <source>
        <dbReference type="SAM" id="MobiDB-lite"/>
    </source>
</evidence>
<feature type="compositionally biased region" description="Acidic residues" evidence="1">
    <location>
        <begin position="104"/>
        <end position="114"/>
    </location>
</feature>